<dbReference type="Proteomes" id="UP000649617">
    <property type="component" value="Unassembled WGS sequence"/>
</dbReference>
<gene>
    <name evidence="4" type="primary">CPK1</name>
    <name evidence="4" type="ORF">SPIL2461_LOCUS3594</name>
</gene>
<name>A0A812KSE6_SYMPI</name>
<evidence type="ECO:0000313" key="5">
    <source>
        <dbReference type="Proteomes" id="UP000649617"/>
    </source>
</evidence>
<comment type="caution">
    <text evidence="4">The sequence shown here is derived from an EMBL/GenBank/DDBJ whole genome shotgun (WGS) entry which is preliminary data.</text>
</comment>
<keyword evidence="2" id="KW-0812">Transmembrane</keyword>
<dbReference type="AlphaFoldDB" id="A0A812KSE6"/>
<dbReference type="Pfam" id="PF09335">
    <property type="entry name" value="VTT_dom"/>
    <property type="match status" value="1"/>
</dbReference>
<evidence type="ECO:0000256" key="2">
    <source>
        <dbReference type="SAM" id="Phobius"/>
    </source>
</evidence>
<reference evidence="4" key="1">
    <citation type="submission" date="2021-02" db="EMBL/GenBank/DDBJ databases">
        <authorList>
            <person name="Dougan E. K."/>
            <person name="Rhodes N."/>
            <person name="Thang M."/>
            <person name="Chan C."/>
        </authorList>
    </citation>
    <scope>NUCLEOTIDE SEQUENCE</scope>
</reference>
<keyword evidence="5" id="KW-1185">Reference proteome</keyword>
<evidence type="ECO:0000256" key="1">
    <source>
        <dbReference type="SAM" id="MobiDB-lite"/>
    </source>
</evidence>
<protein>
    <submittedName>
        <fullName evidence="4">CPK1 protein</fullName>
    </submittedName>
</protein>
<evidence type="ECO:0000313" key="4">
    <source>
        <dbReference type="EMBL" id="CAE7232208.1"/>
    </source>
</evidence>
<feature type="transmembrane region" description="Helical" evidence="2">
    <location>
        <begin position="111"/>
        <end position="137"/>
    </location>
</feature>
<sequence length="315" mass="34299">MLACARVFSKESVKQGFVSFLTYGNAIFILIFLRTVVPRLLVISSLDDFFGFANEIGVPNRQTLNDVIRNISNYDSIFKVLIYTLAFIVEKLTLISEILPVQVALKTMSPVVFGGLIPGALISATCETVGATVNFFIGRTFFFQRLREFQLPGEPKLGEAPWFTRLERAAEKDGLKITLLLRLSHILPVPFDSYWYILGALPVGVPEFIVAHWVGCLKTAFLDASLGLLLLTSVVNLEGAEKQNIIAAESVGFALVALLVQTFATGLVKDILGLEDEKDAKKTPPVAAKESIPDSGAAKADEPSASIREAGKGTF</sequence>
<evidence type="ECO:0000259" key="3">
    <source>
        <dbReference type="Pfam" id="PF09335"/>
    </source>
</evidence>
<dbReference type="PANTHER" id="PTHR46826">
    <property type="match status" value="1"/>
</dbReference>
<dbReference type="PANTHER" id="PTHR46826:SF1">
    <property type="entry name" value="TVP38_TMEM64 FAMILY MEMBRANE PROTEIN YDJX"/>
    <property type="match status" value="1"/>
</dbReference>
<dbReference type="OrthoDB" id="166803at2759"/>
<dbReference type="InterPro" id="IPR053240">
    <property type="entry name" value="VTT_domain"/>
</dbReference>
<proteinExistence type="predicted"/>
<dbReference type="EMBL" id="CAJNIZ010004403">
    <property type="protein sequence ID" value="CAE7232208.1"/>
    <property type="molecule type" value="Genomic_DNA"/>
</dbReference>
<feature type="domain" description="VTT" evidence="3">
    <location>
        <begin position="110"/>
        <end position="227"/>
    </location>
</feature>
<keyword evidence="2" id="KW-1133">Transmembrane helix</keyword>
<organism evidence="4 5">
    <name type="scientific">Symbiodinium pilosum</name>
    <name type="common">Dinoflagellate</name>
    <dbReference type="NCBI Taxonomy" id="2952"/>
    <lineage>
        <taxon>Eukaryota</taxon>
        <taxon>Sar</taxon>
        <taxon>Alveolata</taxon>
        <taxon>Dinophyceae</taxon>
        <taxon>Suessiales</taxon>
        <taxon>Symbiodiniaceae</taxon>
        <taxon>Symbiodinium</taxon>
    </lineage>
</organism>
<dbReference type="InterPro" id="IPR032816">
    <property type="entry name" value="VTT_dom"/>
</dbReference>
<feature type="transmembrane region" description="Helical" evidence="2">
    <location>
        <begin position="17"/>
        <end position="37"/>
    </location>
</feature>
<keyword evidence="2" id="KW-0472">Membrane</keyword>
<accession>A0A812KSE6</accession>
<feature type="region of interest" description="Disordered" evidence="1">
    <location>
        <begin position="279"/>
        <end position="315"/>
    </location>
</feature>